<protein>
    <submittedName>
        <fullName evidence="2">Uncharacterized protein</fullName>
    </submittedName>
</protein>
<dbReference type="AlphaFoldDB" id="A0A814E7C9"/>
<dbReference type="EMBL" id="CAJNOQ010002562">
    <property type="protein sequence ID" value="CAF0965592.1"/>
    <property type="molecule type" value="Genomic_DNA"/>
</dbReference>
<gene>
    <name evidence="2" type="ORF">GPM918_LOCUS11960</name>
    <name evidence="3" type="ORF">SRO942_LOCUS11961</name>
</gene>
<proteinExistence type="predicted"/>
<comment type="caution">
    <text evidence="2">The sequence shown here is derived from an EMBL/GenBank/DDBJ whole genome shotgun (WGS) entry which is preliminary data.</text>
</comment>
<name>A0A814E7C9_9BILA</name>
<evidence type="ECO:0000313" key="2">
    <source>
        <dbReference type="EMBL" id="CAF0965592.1"/>
    </source>
</evidence>
<organism evidence="2 4">
    <name type="scientific">Didymodactylos carnosus</name>
    <dbReference type="NCBI Taxonomy" id="1234261"/>
    <lineage>
        <taxon>Eukaryota</taxon>
        <taxon>Metazoa</taxon>
        <taxon>Spiralia</taxon>
        <taxon>Gnathifera</taxon>
        <taxon>Rotifera</taxon>
        <taxon>Eurotatoria</taxon>
        <taxon>Bdelloidea</taxon>
        <taxon>Philodinida</taxon>
        <taxon>Philodinidae</taxon>
        <taxon>Didymodactylos</taxon>
    </lineage>
</organism>
<keyword evidence="4" id="KW-1185">Reference proteome</keyword>
<dbReference type="Proteomes" id="UP000663829">
    <property type="component" value="Unassembled WGS sequence"/>
</dbReference>
<feature type="compositionally biased region" description="Polar residues" evidence="1">
    <location>
        <begin position="251"/>
        <end position="263"/>
    </location>
</feature>
<dbReference type="PROSITE" id="PS51257">
    <property type="entry name" value="PROKAR_LIPOPROTEIN"/>
    <property type="match status" value="1"/>
</dbReference>
<dbReference type="OrthoDB" id="10064970at2759"/>
<feature type="region of interest" description="Disordered" evidence="1">
    <location>
        <begin position="251"/>
        <end position="306"/>
    </location>
</feature>
<accession>A0A814E7C9</accession>
<dbReference type="Proteomes" id="UP000681722">
    <property type="component" value="Unassembled WGS sequence"/>
</dbReference>
<sequence>MGKGVQNSPLLNVHTFQPLPSRHTSLPSPFLLAGCGVDNRQNYRSCVKLTSDDLLNILNDNMNTQGTYVYLQLLKLIITAYIEKSTTIKTSELNTHNLLYLILFVKEKQLRKESLNIYLFNSQSCEGMLRNTRSLSGAYSTIINFTIHDFLRQAEKLSVLNHIKCTELINQNDENILFPIHHKHKTDNNLLTIPNLDDIAQLDIEQIILDSYHTSIKLTERLNITTLLKKHRVYELGQLSKFIFNKLSSKSKLRDNSSPTPINNVGDDSTDSKSDDSELNHDNDNNSDEDNDYISDDDDDNENIQSTKTNFSGIHIKDKTNLDLTNSYFKIKINDTDKYLHEQSAIWLLTDKKHLISTDRLLRVTQISTKK</sequence>
<evidence type="ECO:0000256" key="1">
    <source>
        <dbReference type="SAM" id="MobiDB-lite"/>
    </source>
</evidence>
<feature type="compositionally biased region" description="Acidic residues" evidence="1">
    <location>
        <begin position="285"/>
        <end position="302"/>
    </location>
</feature>
<evidence type="ECO:0000313" key="4">
    <source>
        <dbReference type="Proteomes" id="UP000663829"/>
    </source>
</evidence>
<dbReference type="EMBL" id="CAJOBC010002562">
    <property type="protein sequence ID" value="CAF3739201.1"/>
    <property type="molecule type" value="Genomic_DNA"/>
</dbReference>
<feature type="compositionally biased region" description="Basic and acidic residues" evidence="1">
    <location>
        <begin position="270"/>
        <end position="284"/>
    </location>
</feature>
<evidence type="ECO:0000313" key="3">
    <source>
        <dbReference type="EMBL" id="CAF3739201.1"/>
    </source>
</evidence>
<reference evidence="2" key="1">
    <citation type="submission" date="2021-02" db="EMBL/GenBank/DDBJ databases">
        <authorList>
            <person name="Nowell W R."/>
        </authorList>
    </citation>
    <scope>NUCLEOTIDE SEQUENCE</scope>
</reference>